<accession>A0AAN9IYR3</accession>
<dbReference type="Proteomes" id="UP001372338">
    <property type="component" value="Unassembled WGS sequence"/>
</dbReference>
<organism evidence="1 2">
    <name type="scientific">Crotalaria pallida</name>
    <name type="common">Smooth rattlebox</name>
    <name type="synonym">Crotalaria striata</name>
    <dbReference type="NCBI Taxonomy" id="3830"/>
    <lineage>
        <taxon>Eukaryota</taxon>
        <taxon>Viridiplantae</taxon>
        <taxon>Streptophyta</taxon>
        <taxon>Embryophyta</taxon>
        <taxon>Tracheophyta</taxon>
        <taxon>Spermatophyta</taxon>
        <taxon>Magnoliopsida</taxon>
        <taxon>eudicotyledons</taxon>
        <taxon>Gunneridae</taxon>
        <taxon>Pentapetalae</taxon>
        <taxon>rosids</taxon>
        <taxon>fabids</taxon>
        <taxon>Fabales</taxon>
        <taxon>Fabaceae</taxon>
        <taxon>Papilionoideae</taxon>
        <taxon>50 kb inversion clade</taxon>
        <taxon>genistoids sensu lato</taxon>
        <taxon>core genistoids</taxon>
        <taxon>Crotalarieae</taxon>
        <taxon>Crotalaria</taxon>
    </lineage>
</organism>
<sequence length="183" mass="20117">MVRDPWCMDPGAWGLIPGAWILVHGLVRDPWYLVPGAWCMVPCPWCEIRGTRCMDPGALSGTRSVVPGAWCVIPGAWILVHGLVRDPGTKGQESDRPQVRSGRDGTGSFEVASWAMHARGIVAFLDLAPWRNASKGIILFGLSLSVTKHGPFDAILGEFIEKPNEMSWHCPWGVHAPHGRTWC</sequence>
<dbReference type="AlphaFoldDB" id="A0AAN9IYR3"/>
<evidence type="ECO:0000313" key="1">
    <source>
        <dbReference type="EMBL" id="KAK7288571.1"/>
    </source>
</evidence>
<gene>
    <name evidence="1" type="ORF">RIF29_02035</name>
</gene>
<proteinExistence type="predicted"/>
<reference evidence="1 2" key="1">
    <citation type="submission" date="2024-01" db="EMBL/GenBank/DDBJ databases">
        <title>The genomes of 5 underutilized Papilionoideae crops provide insights into root nodulation and disease resistanc.</title>
        <authorList>
            <person name="Yuan L."/>
        </authorList>
    </citation>
    <scope>NUCLEOTIDE SEQUENCE [LARGE SCALE GENOMIC DNA]</scope>
    <source>
        <strain evidence="1">ZHUSHIDOU_FW_LH</strain>
        <tissue evidence="1">Leaf</tissue>
    </source>
</reference>
<evidence type="ECO:0000313" key="2">
    <source>
        <dbReference type="Proteomes" id="UP001372338"/>
    </source>
</evidence>
<keyword evidence="2" id="KW-1185">Reference proteome</keyword>
<name>A0AAN9IYR3_CROPI</name>
<dbReference type="EMBL" id="JAYWIO010000001">
    <property type="protein sequence ID" value="KAK7288571.1"/>
    <property type="molecule type" value="Genomic_DNA"/>
</dbReference>
<protein>
    <submittedName>
        <fullName evidence="1">Uncharacterized protein</fullName>
    </submittedName>
</protein>
<comment type="caution">
    <text evidence="1">The sequence shown here is derived from an EMBL/GenBank/DDBJ whole genome shotgun (WGS) entry which is preliminary data.</text>
</comment>